<evidence type="ECO:0008006" key="3">
    <source>
        <dbReference type="Google" id="ProtNLM"/>
    </source>
</evidence>
<accession>A0AB38D283</accession>
<evidence type="ECO:0000313" key="2">
    <source>
        <dbReference type="Proteomes" id="UP000185210"/>
    </source>
</evidence>
<dbReference type="RefSeq" id="WP_052544233.1">
    <property type="nucleotide sequence ID" value="NZ_CAACXP010000004.1"/>
</dbReference>
<evidence type="ECO:0000313" key="1">
    <source>
        <dbReference type="EMBL" id="SIB51486.1"/>
    </source>
</evidence>
<dbReference type="EMBL" id="FSHM01000006">
    <property type="protein sequence ID" value="SIB51486.1"/>
    <property type="molecule type" value="Genomic_DNA"/>
</dbReference>
<dbReference type="AlphaFoldDB" id="A0AB38D283"/>
<gene>
    <name evidence="1" type="ORF">SAMEA2070301_03923</name>
</gene>
<protein>
    <recommendedName>
        <fullName evidence="3">ESX secretion-associated protein EspG</fullName>
    </recommendedName>
</protein>
<comment type="caution">
    <text evidence="1">The sequence shown here is derived from an EMBL/GenBank/DDBJ whole genome shotgun (WGS) entry which is preliminary data.</text>
</comment>
<proteinExistence type="predicted"/>
<name>A0AB38D283_9MYCO</name>
<sequence length="239" mass="24985">MTSTSPVQPVWARSAFVNSVWAATGETPEWIADRTDALLGQLGEALGITHWDTSRRQRWEGSPAQLADIVRGNAVHEALPEGEEGEILPSEGYSLVLIGAGPSVSVNVSVHAGSIAAGRRVPNHHLHIDLRETSSGGITSEVGDAVCAAVASAWRPATLTLTDTAANRLARRGGWKIGAGYRTWISSEVGTVGRVADGLTATELAGGTLISAPDDWSAEQVVPAMTETLAANGLDEVPH</sequence>
<reference evidence="1 2" key="1">
    <citation type="submission" date="2016-11" db="EMBL/GenBank/DDBJ databases">
        <authorList>
            <consortium name="Pathogen Informatics"/>
        </authorList>
    </citation>
    <scope>NUCLEOTIDE SEQUENCE [LARGE SCALE GENOMIC DNA]</scope>
    <source>
        <strain evidence="1 2">104</strain>
    </source>
</reference>
<organism evidence="1 2">
    <name type="scientific">Mycobacteroides abscessus subsp. abscessus</name>
    <dbReference type="NCBI Taxonomy" id="1185650"/>
    <lineage>
        <taxon>Bacteria</taxon>
        <taxon>Bacillati</taxon>
        <taxon>Actinomycetota</taxon>
        <taxon>Actinomycetes</taxon>
        <taxon>Mycobacteriales</taxon>
        <taxon>Mycobacteriaceae</taxon>
        <taxon>Mycobacteroides</taxon>
        <taxon>Mycobacteroides abscessus</taxon>
    </lineage>
</organism>
<dbReference type="Proteomes" id="UP000185210">
    <property type="component" value="Unassembled WGS sequence"/>
</dbReference>